<reference evidence="2 3" key="1">
    <citation type="submission" date="2023-03" db="EMBL/GenBank/DDBJ databases">
        <title>High-quality genome of Scylla paramamosain provides insights in environmental adaptation.</title>
        <authorList>
            <person name="Zhang L."/>
        </authorList>
    </citation>
    <scope>NUCLEOTIDE SEQUENCE [LARGE SCALE GENOMIC DNA]</scope>
    <source>
        <strain evidence="2">LZ_2023a</strain>
        <tissue evidence="2">Muscle</tissue>
    </source>
</reference>
<feature type="compositionally biased region" description="Basic and acidic residues" evidence="1">
    <location>
        <begin position="1"/>
        <end position="12"/>
    </location>
</feature>
<gene>
    <name evidence="2" type="ORF">O3P69_015679</name>
</gene>
<feature type="compositionally biased region" description="Basic and acidic residues" evidence="1">
    <location>
        <begin position="37"/>
        <end position="62"/>
    </location>
</feature>
<dbReference type="EMBL" id="JARAKH010006420">
    <property type="protein sequence ID" value="KAK8371686.1"/>
    <property type="molecule type" value="Genomic_DNA"/>
</dbReference>
<keyword evidence="3" id="KW-1185">Reference proteome</keyword>
<comment type="caution">
    <text evidence="2">The sequence shown here is derived from an EMBL/GenBank/DDBJ whole genome shotgun (WGS) entry which is preliminary data.</text>
</comment>
<evidence type="ECO:0000313" key="2">
    <source>
        <dbReference type="EMBL" id="KAK8371686.1"/>
    </source>
</evidence>
<accession>A0AAW0S9C1</accession>
<sequence length="169" mass="19530">MESQDDHHDRAEGGSSEVKPGQMDLIAAMLAGMRQEMAVDREPQTQRAREQVERTDQLAREQAQRADDQVYHLEDVLQSSLVPLKAETQQYTNQACHSVRNELLDKVQTLEEALQRRFRHHHQAEVYWARLKKRTRERGETLSQLAQDVEALVRRSHPAALEEMIVVLA</sequence>
<dbReference type="AlphaFoldDB" id="A0AAW0S9C1"/>
<evidence type="ECO:0000256" key="1">
    <source>
        <dbReference type="SAM" id="MobiDB-lite"/>
    </source>
</evidence>
<proteinExistence type="predicted"/>
<feature type="region of interest" description="Disordered" evidence="1">
    <location>
        <begin position="36"/>
        <end position="62"/>
    </location>
</feature>
<name>A0AAW0S9C1_SCYPA</name>
<organism evidence="2 3">
    <name type="scientific">Scylla paramamosain</name>
    <name type="common">Mud crab</name>
    <dbReference type="NCBI Taxonomy" id="85552"/>
    <lineage>
        <taxon>Eukaryota</taxon>
        <taxon>Metazoa</taxon>
        <taxon>Ecdysozoa</taxon>
        <taxon>Arthropoda</taxon>
        <taxon>Crustacea</taxon>
        <taxon>Multicrustacea</taxon>
        <taxon>Malacostraca</taxon>
        <taxon>Eumalacostraca</taxon>
        <taxon>Eucarida</taxon>
        <taxon>Decapoda</taxon>
        <taxon>Pleocyemata</taxon>
        <taxon>Brachyura</taxon>
        <taxon>Eubrachyura</taxon>
        <taxon>Portunoidea</taxon>
        <taxon>Portunidae</taxon>
        <taxon>Portuninae</taxon>
        <taxon>Scylla</taxon>
    </lineage>
</organism>
<feature type="region of interest" description="Disordered" evidence="1">
    <location>
        <begin position="1"/>
        <end position="23"/>
    </location>
</feature>
<evidence type="ECO:0000313" key="3">
    <source>
        <dbReference type="Proteomes" id="UP001487740"/>
    </source>
</evidence>
<protein>
    <submittedName>
        <fullName evidence="2">Uncharacterized protein</fullName>
    </submittedName>
</protein>
<dbReference type="Proteomes" id="UP001487740">
    <property type="component" value="Unassembled WGS sequence"/>
</dbReference>